<dbReference type="CDD" id="cd00383">
    <property type="entry name" value="trans_reg_C"/>
    <property type="match status" value="1"/>
</dbReference>
<dbReference type="InterPro" id="IPR001789">
    <property type="entry name" value="Sig_transdc_resp-reg_receiver"/>
</dbReference>
<protein>
    <submittedName>
        <fullName evidence="8">Transcriptional regulator</fullName>
    </submittedName>
</protein>
<reference evidence="8 11" key="1">
    <citation type="submission" date="2014-07" db="EMBL/GenBank/DDBJ databases">
        <title>Porphyromonadaceae bacterium OUH 308042 = ATCC BAA-2681 = DSM 28342 draft genome.</title>
        <authorList>
            <person name="Sydenham T.V."/>
            <person name="Hasman H."/>
            <person name="Justensen U.S."/>
        </authorList>
    </citation>
    <scope>NUCLEOTIDE SEQUENCE [LARGE SCALE GENOMIC DNA]</scope>
    <source>
        <strain evidence="8 11">OUH 308042</strain>
    </source>
</reference>
<dbReference type="SMART" id="SM00448">
    <property type="entry name" value="REC"/>
    <property type="match status" value="1"/>
</dbReference>
<evidence type="ECO:0000313" key="9">
    <source>
        <dbReference type="EMBL" id="KIO45439.1"/>
    </source>
</evidence>
<dbReference type="PANTHER" id="PTHR48111">
    <property type="entry name" value="REGULATOR OF RPOS"/>
    <property type="match status" value="1"/>
</dbReference>
<dbReference type="Gene3D" id="1.10.10.10">
    <property type="entry name" value="Winged helix-like DNA-binding domain superfamily/Winged helix DNA-binding domain"/>
    <property type="match status" value="1"/>
</dbReference>
<evidence type="ECO:0000256" key="3">
    <source>
        <dbReference type="ARBA" id="ARBA00023125"/>
    </source>
</evidence>
<dbReference type="GO" id="GO:0032993">
    <property type="term" value="C:protein-DNA complex"/>
    <property type="evidence" value="ECO:0007669"/>
    <property type="project" value="TreeGrafter"/>
</dbReference>
<dbReference type="EMBL" id="JPIU01000039">
    <property type="protein sequence ID" value="KIO44310.1"/>
    <property type="molecule type" value="Genomic_DNA"/>
</dbReference>
<keyword evidence="11" id="KW-1185">Reference proteome</keyword>
<keyword evidence="3 5" id="KW-0238">DNA-binding</keyword>
<dbReference type="AlphaFoldDB" id="A0A0C3R4G3"/>
<dbReference type="FunFam" id="3.40.50.2300:FF:000073">
    <property type="entry name" value="DNA-binding response regulator RprY"/>
    <property type="match status" value="1"/>
</dbReference>
<dbReference type="PROSITE" id="PS50110">
    <property type="entry name" value="RESPONSE_REGULATORY"/>
    <property type="match status" value="1"/>
</dbReference>
<name>A0A0C3R4G3_9PORP</name>
<evidence type="ECO:0000313" key="8">
    <source>
        <dbReference type="EMBL" id="KIO44310.1"/>
    </source>
</evidence>
<gene>
    <name evidence="8" type="ORF">BA92_08870</name>
    <name evidence="9" type="ORF">IE90_08480</name>
</gene>
<dbReference type="InterPro" id="IPR011006">
    <property type="entry name" value="CheY-like_superfamily"/>
</dbReference>
<evidence type="ECO:0000313" key="10">
    <source>
        <dbReference type="Proteomes" id="UP000031937"/>
    </source>
</evidence>
<dbReference type="Pfam" id="PF00486">
    <property type="entry name" value="Trans_reg_C"/>
    <property type="match status" value="1"/>
</dbReference>
<proteinExistence type="predicted"/>
<reference evidence="9 10" key="2">
    <citation type="submission" date="2014-07" db="EMBL/GenBank/DDBJ databases">
        <title>Porphyromonadaceae bacterium OUH 334697 = ATCC BAA-2682 = DSM 28341 draft genome.</title>
        <authorList>
            <person name="Sydenham T.V."/>
            <person name="Hasman H."/>
            <person name="Justesen U.S."/>
        </authorList>
    </citation>
    <scope>NUCLEOTIDE SEQUENCE [LARGE SCALE GENOMIC DNA]</scope>
    <source>
        <strain evidence="9 10">OUH 334697</strain>
    </source>
</reference>
<keyword evidence="1 4" id="KW-0597">Phosphoprotein</keyword>
<dbReference type="SUPFAM" id="SSF52172">
    <property type="entry name" value="CheY-like"/>
    <property type="match status" value="1"/>
</dbReference>
<feature type="domain" description="OmpR/PhoB-type" evidence="7">
    <location>
        <begin position="132"/>
        <end position="229"/>
    </location>
</feature>
<sequence length="229" mass="26516">MDEKIKILLAEDDTNLGMLLKEYLRAKGFDTVLCEDGEVAYETFLNQPFDICIFDVMMPKKDGFTLAKDVRQINSEIPIIFLTAKTMKEDVLEGFKLGADDYMSKPFSMEELLLRIEAVLRRSTGLKPEDEQEIFKIGKLTFNSKKQTLFDGEEEQKLTTKESELLRLLCLNVNKVLERNFALKNIWADDNYFNARSMDVYITKLRKHLKKDPSVEIINVHGKGYKLIL</sequence>
<dbReference type="PROSITE" id="PS51755">
    <property type="entry name" value="OMPR_PHOB"/>
    <property type="match status" value="1"/>
</dbReference>
<dbReference type="GO" id="GO:0000976">
    <property type="term" value="F:transcription cis-regulatory region binding"/>
    <property type="evidence" value="ECO:0007669"/>
    <property type="project" value="TreeGrafter"/>
</dbReference>
<dbReference type="CDD" id="cd17574">
    <property type="entry name" value="REC_OmpR"/>
    <property type="match status" value="1"/>
</dbReference>
<evidence type="ECO:0000259" key="6">
    <source>
        <dbReference type="PROSITE" id="PS50110"/>
    </source>
</evidence>
<dbReference type="OrthoDB" id="9790442at2"/>
<dbReference type="InterPro" id="IPR039420">
    <property type="entry name" value="WalR-like"/>
</dbReference>
<dbReference type="GO" id="GO:0000156">
    <property type="term" value="F:phosphorelay response regulator activity"/>
    <property type="evidence" value="ECO:0007669"/>
    <property type="project" value="TreeGrafter"/>
</dbReference>
<dbReference type="Gene3D" id="6.10.250.690">
    <property type="match status" value="1"/>
</dbReference>
<dbReference type="InterPro" id="IPR036388">
    <property type="entry name" value="WH-like_DNA-bd_sf"/>
</dbReference>
<dbReference type="SMART" id="SM00862">
    <property type="entry name" value="Trans_reg_C"/>
    <property type="match status" value="1"/>
</dbReference>
<comment type="caution">
    <text evidence="8">The sequence shown here is derived from an EMBL/GenBank/DDBJ whole genome shotgun (WGS) entry which is preliminary data.</text>
</comment>
<dbReference type="InterPro" id="IPR016032">
    <property type="entry name" value="Sig_transdc_resp-reg_C-effctor"/>
</dbReference>
<dbReference type="Pfam" id="PF00072">
    <property type="entry name" value="Response_reg"/>
    <property type="match status" value="1"/>
</dbReference>
<evidence type="ECO:0000313" key="11">
    <source>
        <dbReference type="Proteomes" id="UP000031980"/>
    </source>
</evidence>
<evidence type="ECO:0000256" key="2">
    <source>
        <dbReference type="ARBA" id="ARBA00023012"/>
    </source>
</evidence>
<dbReference type="EMBL" id="JPIT01000018">
    <property type="protein sequence ID" value="KIO45439.1"/>
    <property type="molecule type" value="Genomic_DNA"/>
</dbReference>
<dbReference type="GO" id="GO:0006355">
    <property type="term" value="P:regulation of DNA-templated transcription"/>
    <property type="evidence" value="ECO:0007669"/>
    <property type="project" value="InterPro"/>
</dbReference>
<dbReference type="RefSeq" id="WP_041503374.1">
    <property type="nucleotide sequence ID" value="NZ_JPIT01000018.1"/>
</dbReference>
<dbReference type="Proteomes" id="UP000031980">
    <property type="component" value="Unassembled WGS sequence"/>
</dbReference>
<feature type="modified residue" description="4-aspartylphosphate" evidence="4">
    <location>
        <position position="55"/>
    </location>
</feature>
<feature type="DNA-binding region" description="OmpR/PhoB-type" evidence="5">
    <location>
        <begin position="132"/>
        <end position="229"/>
    </location>
</feature>
<dbReference type="InterPro" id="IPR001867">
    <property type="entry name" value="OmpR/PhoB-type_DNA-bd"/>
</dbReference>
<keyword evidence="2" id="KW-0902">Two-component regulatory system</keyword>
<dbReference type="SUPFAM" id="SSF46894">
    <property type="entry name" value="C-terminal effector domain of the bipartite response regulators"/>
    <property type="match status" value="1"/>
</dbReference>
<accession>A0A0C3R4G3</accession>
<organism evidence="8 11">
    <name type="scientific">Sanguibacteroides justesenii</name>
    <dbReference type="NCBI Taxonomy" id="1547597"/>
    <lineage>
        <taxon>Bacteria</taxon>
        <taxon>Pseudomonadati</taxon>
        <taxon>Bacteroidota</taxon>
        <taxon>Bacteroidia</taxon>
        <taxon>Bacteroidales</taxon>
        <taxon>Porphyromonadaceae</taxon>
        <taxon>Sanguibacteroides</taxon>
    </lineage>
</organism>
<dbReference type="PANTHER" id="PTHR48111:SF40">
    <property type="entry name" value="PHOSPHATE REGULON TRANSCRIPTIONAL REGULATORY PROTEIN PHOB"/>
    <property type="match status" value="1"/>
</dbReference>
<dbReference type="Gene3D" id="3.40.50.2300">
    <property type="match status" value="1"/>
</dbReference>
<evidence type="ECO:0000256" key="5">
    <source>
        <dbReference type="PROSITE-ProRule" id="PRU01091"/>
    </source>
</evidence>
<evidence type="ECO:0000256" key="1">
    <source>
        <dbReference type="ARBA" id="ARBA00022553"/>
    </source>
</evidence>
<feature type="domain" description="Response regulatory" evidence="6">
    <location>
        <begin position="6"/>
        <end position="120"/>
    </location>
</feature>
<dbReference type="GO" id="GO:0005829">
    <property type="term" value="C:cytosol"/>
    <property type="evidence" value="ECO:0007669"/>
    <property type="project" value="TreeGrafter"/>
</dbReference>
<dbReference type="Proteomes" id="UP000031937">
    <property type="component" value="Unassembled WGS sequence"/>
</dbReference>
<evidence type="ECO:0000256" key="4">
    <source>
        <dbReference type="PROSITE-ProRule" id="PRU00169"/>
    </source>
</evidence>
<evidence type="ECO:0000259" key="7">
    <source>
        <dbReference type="PROSITE" id="PS51755"/>
    </source>
</evidence>